<evidence type="ECO:0000313" key="2">
    <source>
        <dbReference type="EMBL" id="RKG29864.1"/>
    </source>
</evidence>
<reference evidence="2 3" key="1">
    <citation type="submission" date="2018-09" db="EMBL/GenBank/DDBJ databases">
        <title>The draft genome of Acinetobacter spp. strains.</title>
        <authorList>
            <person name="Qin J."/>
            <person name="Feng Y."/>
            <person name="Zong Z."/>
        </authorList>
    </citation>
    <scope>NUCLEOTIDE SEQUENCE [LARGE SCALE GENOMIC DNA]</scope>
    <source>
        <strain evidence="2 3">WCHAc060096</strain>
    </source>
</reference>
<feature type="chain" id="PRO_5017282852" evidence="1">
    <location>
        <begin position="20"/>
        <end position="189"/>
    </location>
</feature>
<proteinExistence type="predicted"/>
<sequence length="189" mass="21493">MKRIILGLIFCGVTSVGFANSDTVFGIKLGENITKQNIPPCSKEIFNQTCYVDEGKFAYIHLTKEESPKYVKNNILMLGQIDGKVEMIYFRTNGFDDDINTLLTLTEKFGKYKSLNQLYTPHKTRNGSKITSSYAVWQIPDKDLKNIYINLNGVSVDDVDTGTVKINTEKYKNMLDKEDALKKANERKL</sequence>
<keyword evidence="1" id="KW-0732">Signal</keyword>
<comment type="caution">
    <text evidence="2">The sequence shown here is derived from an EMBL/GenBank/DDBJ whole genome shotgun (WGS) entry which is preliminary data.</text>
</comment>
<gene>
    <name evidence="2" type="ORF">D7V21_16860</name>
</gene>
<dbReference type="AlphaFoldDB" id="A0A3A8EIQ9"/>
<feature type="signal peptide" evidence="1">
    <location>
        <begin position="1"/>
        <end position="19"/>
    </location>
</feature>
<protein>
    <submittedName>
        <fullName evidence="2">Uncharacterized protein</fullName>
    </submittedName>
</protein>
<keyword evidence="3" id="KW-1185">Reference proteome</keyword>
<dbReference type="RefSeq" id="WP_120371511.1">
    <property type="nucleotide sequence ID" value="NZ_RAXU01000049.1"/>
</dbReference>
<dbReference type="EMBL" id="RAXU01000049">
    <property type="protein sequence ID" value="RKG29864.1"/>
    <property type="molecule type" value="Genomic_DNA"/>
</dbReference>
<evidence type="ECO:0000313" key="3">
    <source>
        <dbReference type="Proteomes" id="UP000269001"/>
    </source>
</evidence>
<evidence type="ECO:0000256" key="1">
    <source>
        <dbReference type="SAM" id="SignalP"/>
    </source>
</evidence>
<dbReference type="Proteomes" id="UP000269001">
    <property type="component" value="Unassembled WGS sequence"/>
</dbReference>
<organism evidence="2 3">
    <name type="scientific">Acinetobacter guerrae</name>
    <dbReference type="NCBI Taxonomy" id="1843371"/>
    <lineage>
        <taxon>Bacteria</taxon>
        <taxon>Pseudomonadati</taxon>
        <taxon>Pseudomonadota</taxon>
        <taxon>Gammaproteobacteria</taxon>
        <taxon>Moraxellales</taxon>
        <taxon>Moraxellaceae</taxon>
        <taxon>Acinetobacter</taxon>
    </lineage>
</organism>
<name>A0A3A8EIQ9_9GAMM</name>
<accession>A0A3A8EIQ9</accession>